<dbReference type="OrthoDB" id="9181325at2"/>
<dbReference type="Proteomes" id="UP000297834">
    <property type="component" value="Unassembled WGS sequence"/>
</dbReference>
<comment type="caution">
    <text evidence="1">The sequence shown here is derived from an EMBL/GenBank/DDBJ whole genome shotgun (WGS) entry which is preliminary data.</text>
</comment>
<proteinExistence type="predicted"/>
<evidence type="ECO:0000313" key="2">
    <source>
        <dbReference type="Proteomes" id="UP000297834"/>
    </source>
</evidence>
<gene>
    <name evidence="1" type="ORF">E2B99_08425</name>
</gene>
<accession>A0A4Y7XD39</accession>
<dbReference type="RefSeq" id="WP_134244560.1">
    <property type="nucleotide sequence ID" value="NZ_SNTY01000029.1"/>
</dbReference>
<dbReference type="AlphaFoldDB" id="A0A4Y7XD39"/>
<dbReference type="EMBL" id="SNTY01000029">
    <property type="protein sequence ID" value="TEU26419.1"/>
    <property type="molecule type" value="Genomic_DNA"/>
</dbReference>
<keyword evidence="2" id="KW-1185">Reference proteome</keyword>
<protein>
    <recommendedName>
        <fullName evidence="3">Guanylate cyclase domain-containing protein</fullName>
    </recommendedName>
</protein>
<evidence type="ECO:0000313" key="1">
    <source>
        <dbReference type="EMBL" id="TEU26419.1"/>
    </source>
</evidence>
<organism evidence="1 2">
    <name type="scientific">Alkanindiges illinoisensis</name>
    <dbReference type="NCBI Taxonomy" id="197183"/>
    <lineage>
        <taxon>Bacteria</taxon>
        <taxon>Pseudomonadati</taxon>
        <taxon>Pseudomonadota</taxon>
        <taxon>Gammaproteobacteria</taxon>
        <taxon>Moraxellales</taxon>
        <taxon>Moraxellaceae</taxon>
        <taxon>Alkanindiges</taxon>
    </lineage>
</organism>
<evidence type="ECO:0008006" key="3">
    <source>
        <dbReference type="Google" id="ProtNLM"/>
    </source>
</evidence>
<sequence length="257" mass="29625">MDYQERLVCFIDLLGFKATIDQSLKDERVREALYEFIHSCKEEPLKKAIYDTIPIFLAHTDKPFQLASEVYGDNIIEELSELFTLDITQFSDSFVISCPSSDSGSCLLLLKGIYLIKILVFYNLGMMLRGGIALGKLIHEESGALFGPAMNEAYYIESKLANYPRVLISENAYDHLIKSNEDHSLFKPIFSSNDDYKVFDLISVFECPEIKIKFELEQLKAVEQDILENSEKAYPKIKYLLDRWEQKQKEVDSQVLQ</sequence>
<name>A0A4Y7XD39_9GAMM</name>
<reference evidence="1 2" key="1">
    <citation type="submission" date="2019-03" db="EMBL/GenBank/DDBJ databases">
        <title>Alkanindiges illinoisensis: a potential pathogenic isolated from ascites of a gastric cancer patient with abdominal metastasis.</title>
        <authorList>
            <person name="Hu X."/>
            <person name="Yang B."/>
            <person name="Yan X."/>
            <person name="Lin L."/>
            <person name="Zhao H."/>
            <person name="Zhou F."/>
            <person name="Su B."/>
            <person name="Chen J."/>
            <person name="Rui Y."/>
            <person name="Wang Q."/>
            <person name="Zheng L."/>
        </authorList>
    </citation>
    <scope>NUCLEOTIDE SEQUENCE [LARGE SCALE GENOMIC DNA]</scope>
    <source>
        <strain evidence="1 2">NFYY 23406</strain>
    </source>
</reference>